<dbReference type="PANTHER" id="PTHR31683">
    <property type="entry name" value="PECTATE LYASE 18-RELATED"/>
    <property type="match status" value="1"/>
</dbReference>
<dbReference type="GO" id="GO:0047490">
    <property type="term" value="F:pectin lyase activity"/>
    <property type="evidence" value="ECO:0007669"/>
    <property type="project" value="UniProtKB-EC"/>
</dbReference>
<name>A0A177D9Q8_ALTAL</name>
<dbReference type="InterPro" id="IPR012334">
    <property type="entry name" value="Pectin_lyas_fold"/>
</dbReference>
<dbReference type="PANTHER" id="PTHR31683:SF16">
    <property type="entry name" value="PECTIN LYASE A-RELATED"/>
    <property type="match status" value="1"/>
</dbReference>
<feature type="signal peptide" evidence="8">
    <location>
        <begin position="1"/>
        <end position="18"/>
    </location>
</feature>
<dbReference type="VEuPathDB" id="FungiDB:CC77DRAFT_1098346"/>
<evidence type="ECO:0000313" key="10">
    <source>
        <dbReference type="EMBL" id="OAG16188.1"/>
    </source>
</evidence>
<evidence type="ECO:0000259" key="9">
    <source>
        <dbReference type="SMART" id="SM00656"/>
    </source>
</evidence>
<dbReference type="STRING" id="5599.A0A177D9Q8"/>
<dbReference type="RefSeq" id="XP_018381609.1">
    <property type="nucleotide sequence ID" value="XM_018529946.1"/>
</dbReference>
<dbReference type="GO" id="GO:0030570">
    <property type="term" value="F:pectate lyase activity"/>
    <property type="evidence" value="ECO:0007669"/>
    <property type="project" value="InterPro"/>
</dbReference>
<evidence type="ECO:0000256" key="1">
    <source>
        <dbReference type="ARBA" id="ARBA00004613"/>
    </source>
</evidence>
<organism evidence="10 11">
    <name type="scientific">Alternaria alternata</name>
    <name type="common">Alternaria rot fungus</name>
    <name type="synonym">Torula alternata</name>
    <dbReference type="NCBI Taxonomy" id="5599"/>
    <lineage>
        <taxon>Eukaryota</taxon>
        <taxon>Fungi</taxon>
        <taxon>Dikarya</taxon>
        <taxon>Ascomycota</taxon>
        <taxon>Pezizomycotina</taxon>
        <taxon>Dothideomycetes</taxon>
        <taxon>Pleosporomycetidae</taxon>
        <taxon>Pleosporales</taxon>
        <taxon>Pleosporineae</taxon>
        <taxon>Pleosporaceae</taxon>
        <taxon>Alternaria</taxon>
        <taxon>Alternaria sect. Alternaria</taxon>
        <taxon>Alternaria alternata complex</taxon>
    </lineage>
</organism>
<dbReference type="InterPro" id="IPR011050">
    <property type="entry name" value="Pectin_lyase_fold/virulence"/>
</dbReference>
<evidence type="ECO:0000256" key="5">
    <source>
        <dbReference type="ARBA" id="ARBA00023239"/>
    </source>
</evidence>
<dbReference type="GeneID" id="29115540"/>
<dbReference type="InterPro" id="IPR002022">
    <property type="entry name" value="Pec_lyase"/>
</dbReference>
<dbReference type="FunFam" id="2.160.20.10:FF:000003">
    <property type="entry name" value="Pectin lyase F"/>
    <property type="match status" value="1"/>
</dbReference>
<evidence type="ECO:0000313" key="11">
    <source>
        <dbReference type="Proteomes" id="UP000077248"/>
    </source>
</evidence>
<evidence type="ECO:0000256" key="8">
    <source>
        <dbReference type="SAM" id="SignalP"/>
    </source>
</evidence>
<dbReference type="AlphaFoldDB" id="A0A177D9Q8"/>
<feature type="chain" id="PRO_5008059163" description="pectin lyase" evidence="8">
    <location>
        <begin position="19"/>
        <end position="390"/>
    </location>
</feature>
<keyword evidence="5 10" id="KW-0456">Lyase</keyword>
<evidence type="ECO:0000256" key="7">
    <source>
        <dbReference type="ARBA" id="ARBA00039082"/>
    </source>
</evidence>
<accession>A0A177D9Q8</accession>
<comment type="catalytic activity">
    <reaction evidence="6">
        <text>Eliminative cleavage of (1-&gt;4)-alpha-D-galacturonan methyl ester to give oligosaccharides with 4-deoxy-6-O-methyl-alpha-D-galact-4-enuronosyl groups at their non-reducing ends.</text>
        <dbReference type="EC" id="4.2.2.10"/>
    </reaction>
</comment>
<protein>
    <recommendedName>
        <fullName evidence="7">pectin lyase</fullName>
        <ecNumber evidence="7">4.2.2.10</ecNumber>
    </recommendedName>
</protein>
<keyword evidence="4 8" id="KW-0732">Signal</keyword>
<dbReference type="InterPro" id="IPR045032">
    <property type="entry name" value="PEL"/>
</dbReference>
<dbReference type="SUPFAM" id="SSF51126">
    <property type="entry name" value="Pectin lyase-like"/>
    <property type="match status" value="1"/>
</dbReference>
<comment type="subcellular location">
    <subcellularLocation>
        <location evidence="1">Secreted</location>
    </subcellularLocation>
</comment>
<dbReference type="GO" id="GO:0005576">
    <property type="term" value="C:extracellular region"/>
    <property type="evidence" value="ECO:0007669"/>
    <property type="project" value="UniProtKB-SubCell"/>
</dbReference>
<dbReference type="OMA" id="CANWGEG"/>
<evidence type="ECO:0000256" key="3">
    <source>
        <dbReference type="ARBA" id="ARBA00022525"/>
    </source>
</evidence>
<dbReference type="KEGG" id="aalt:CC77DRAFT_1098346"/>
<keyword evidence="3" id="KW-0964">Secreted</keyword>
<keyword evidence="11" id="KW-1185">Reference proteome</keyword>
<dbReference type="GO" id="GO:0000272">
    <property type="term" value="P:polysaccharide catabolic process"/>
    <property type="evidence" value="ECO:0007669"/>
    <property type="project" value="UniProtKB-KW"/>
</dbReference>
<dbReference type="Gene3D" id="2.160.20.10">
    <property type="entry name" value="Single-stranded right-handed beta-helix, Pectin lyase-like"/>
    <property type="match status" value="1"/>
</dbReference>
<evidence type="ECO:0000256" key="2">
    <source>
        <dbReference type="ARBA" id="ARBA00010980"/>
    </source>
</evidence>
<evidence type="ECO:0000256" key="6">
    <source>
        <dbReference type="ARBA" id="ARBA00036818"/>
    </source>
</evidence>
<dbReference type="SMART" id="SM00656">
    <property type="entry name" value="Amb_all"/>
    <property type="match status" value="1"/>
</dbReference>
<reference evidence="10 11" key="1">
    <citation type="submission" date="2016-05" db="EMBL/GenBank/DDBJ databases">
        <title>Comparative analysis of secretome profiles of manganese(II)-oxidizing ascomycete fungi.</title>
        <authorList>
            <consortium name="DOE Joint Genome Institute"/>
            <person name="Zeiner C.A."/>
            <person name="Purvine S.O."/>
            <person name="Zink E.M."/>
            <person name="Wu S."/>
            <person name="Pasa-Tolic L."/>
            <person name="Chaput D.L."/>
            <person name="Haridas S."/>
            <person name="Grigoriev I.V."/>
            <person name="Santelli C.M."/>
            <person name="Hansel C.M."/>
        </authorList>
    </citation>
    <scope>NUCLEOTIDE SEQUENCE [LARGE SCALE GENOMIC DNA]</scope>
    <source>
        <strain evidence="10 11">SRC1lrK2f</strain>
    </source>
</reference>
<comment type="similarity">
    <text evidence="2">Belongs to the polysaccharide lyase 1 family.</text>
</comment>
<proteinExistence type="inferred from homology"/>
<dbReference type="EC" id="4.2.2.10" evidence="7"/>
<evidence type="ECO:0000256" key="4">
    <source>
        <dbReference type="ARBA" id="ARBA00022729"/>
    </source>
</evidence>
<feature type="domain" description="Pectate lyase" evidence="9">
    <location>
        <begin position="86"/>
        <end position="294"/>
    </location>
</feature>
<gene>
    <name evidence="10" type="ORF">CC77DRAFT_1098346</name>
</gene>
<dbReference type="EMBL" id="KV441490">
    <property type="protein sequence ID" value="OAG16188.1"/>
    <property type="molecule type" value="Genomic_DNA"/>
</dbReference>
<dbReference type="Proteomes" id="UP000077248">
    <property type="component" value="Unassembled WGS sequence"/>
</dbReference>
<sequence>MKFLAIAALASLAHMASAVGVVGKAEGFATGVTGGGSATPQYPKDINELTKLLTDATARVIVLDKTFDYTTSEGTVTGTACASWGTGAKCQRILLDSCDAGQVKETVTYYKAAKTPIKVGSNKTILGIGNKGIIKGKGLSFAGKNVIVQNIQVSDLNHKYVWGGDALSFAGADLIWIDHVTTARPGRQHYVFGFTPSTRITLSSNFINGASDYSTGCDGYHYWVFEMVGTGDSITMKNNYITKTAGRGPALSGKTLLHAVNNVWFDVKGHLLEGGDAGARGIFEGNVFNNVQNVVADYAGKLFGSPDANTNKQCSTALGRSCEVNLFQGTTTTASSLTSKKNTSFFSEFKNLGIAKAVAASAITTRIPNGAGNGKLSALSARSASAKFRA</sequence>